<keyword evidence="9" id="KW-1185">Reference proteome</keyword>
<evidence type="ECO:0000313" key="8">
    <source>
        <dbReference type="EMBL" id="AAC07712.1"/>
    </source>
</evidence>
<dbReference type="InterPro" id="IPR017937">
    <property type="entry name" value="Thioredoxin_CS"/>
</dbReference>
<dbReference type="NCBIfam" id="TIGR01068">
    <property type="entry name" value="thioredoxin"/>
    <property type="match status" value="1"/>
</dbReference>
<dbReference type="AlphaFoldDB" id="O67747"/>
<dbReference type="GO" id="GO:0015035">
    <property type="term" value="F:protein-disulfide reductase activity"/>
    <property type="evidence" value="ECO:0000318"/>
    <property type="project" value="GO_Central"/>
</dbReference>
<evidence type="ECO:0000256" key="5">
    <source>
        <dbReference type="ARBA" id="ARBA00023284"/>
    </source>
</evidence>
<dbReference type="eggNOG" id="COG3118">
    <property type="taxonomic scope" value="Bacteria"/>
</dbReference>
<dbReference type="PRINTS" id="PR00421">
    <property type="entry name" value="THIOREDOXIN"/>
</dbReference>
<dbReference type="InterPro" id="IPR013766">
    <property type="entry name" value="Thioredoxin_domain"/>
</dbReference>
<proteinExistence type="inferred from homology"/>
<accession>O67747</accession>
<dbReference type="OrthoDB" id="9790390at2"/>
<dbReference type="HOGENOM" id="CLU_090389_10_2_0"/>
<dbReference type="GO" id="GO:0045454">
    <property type="term" value="P:cell redox homeostasis"/>
    <property type="evidence" value="ECO:0000318"/>
    <property type="project" value="GO_Central"/>
</dbReference>
<gene>
    <name evidence="8" type="primary">trxA1</name>
    <name evidence="8" type="ordered locus">aq_1916</name>
</gene>
<dbReference type="FunCoup" id="O67747">
    <property type="interactions" value="431"/>
</dbReference>
<keyword evidence="5" id="KW-0676">Redox-active center</keyword>
<keyword evidence="3" id="KW-0249">Electron transport</keyword>
<sequence length="139" mass="15872">MAGRVIELNEQNWEQEVLQSDKPVLVDFWAPWCGPCRIIAPIIEEIAEELGDKVKVGKLNTDENPNIAMRYGIRAIPTIILFKNGEVVDTRIGVQPKERLNKWFLSTFNNLWRLRPVLIPLLKPHVTSFGGPPPRKSFS</sequence>
<dbReference type="SUPFAM" id="SSF52833">
    <property type="entry name" value="Thioredoxin-like"/>
    <property type="match status" value="1"/>
</dbReference>
<dbReference type="PROSITE" id="PS51352">
    <property type="entry name" value="THIOREDOXIN_2"/>
    <property type="match status" value="1"/>
</dbReference>
<evidence type="ECO:0000313" key="9">
    <source>
        <dbReference type="Proteomes" id="UP000000798"/>
    </source>
</evidence>
<protein>
    <recommendedName>
        <fullName evidence="6">Thioredoxin</fullName>
    </recommendedName>
</protein>
<dbReference type="Pfam" id="PF00085">
    <property type="entry name" value="Thioredoxin"/>
    <property type="match status" value="1"/>
</dbReference>
<dbReference type="PATRIC" id="fig|224324.8.peg.1484"/>
<dbReference type="PANTHER" id="PTHR45663:SF11">
    <property type="entry name" value="GEO12009P1"/>
    <property type="match status" value="1"/>
</dbReference>
<dbReference type="KEGG" id="aae:aq_1916"/>
<evidence type="ECO:0000256" key="3">
    <source>
        <dbReference type="ARBA" id="ARBA00022982"/>
    </source>
</evidence>
<evidence type="ECO:0000256" key="4">
    <source>
        <dbReference type="ARBA" id="ARBA00023157"/>
    </source>
</evidence>
<dbReference type="FunFam" id="3.40.30.10:FF:000001">
    <property type="entry name" value="Thioredoxin"/>
    <property type="match status" value="1"/>
</dbReference>
<comment type="similarity">
    <text evidence="1">Belongs to the thioredoxin family.</text>
</comment>
<dbReference type="PROSITE" id="PS00194">
    <property type="entry name" value="THIOREDOXIN_1"/>
    <property type="match status" value="1"/>
</dbReference>
<dbReference type="STRING" id="224324.aq_1916"/>
<reference evidence="8 9" key="1">
    <citation type="journal article" date="1998" name="Nature">
        <title>The complete genome of the hyperthermophilic bacterium Aquifex aeolicus.</title>
        <authorList>
            <person name="Deckert G."/>
            <person name="Warren P.V."/>
            <person name="Gaasterland T."/>
            <person name="Young W.G."/>
            <person name="Lenox A.L."/>
            <person name="Graham D.E."/>
            <person name="Overbeek R."/>
            <person name="Snead M.A."/>
            <person name="Keller M."/>
            <person name="Aujay M."/>
            <person name="Huber R."/>
            <person name="Feldman R.A."/>
            <person name="Short J.M."/>
            <person name="Olson G.J."/>
            <person name="Swanson R.V."/>
        </authorList>
    </citation>
    <scope>NUCLEOTIDE SEQUENCE [LARGE SCALE GENOMIC DNA]</scope>
    <source>
        <strain evidence="8 9">VF5</strain>
    </source>
</reference>
<keyword evidence="4" id="KW-1015">Disulfide bond</keyword>
<dbReference type="PIR" id="G70464">
    <property type="entry name" value="G70464"/>
</dbReference>
<dbReference type="EMBL" id="AE000657">
    <property type="protein sequence ID" value="AAC07712.1"/>
    <property type="molecule type" value="Genomic_DNA"/>
</dbReference>
<dbReference type="InParanoid" id="O67747"/>
<dbReference type="Proteomes" id="UP000000798">
    <property type="component" value="Chromosome"/>
</dbReference>
<dbReference type="CDD" id="cd02947">
    <property type="entry name" value="TRX_family"/>
    <property type="match status" value="1"/>
</dbReference>
<dbReference type="GO" id="GO:0005737">
    <property type="term" value="C:cytoplasm"/>
    <property type="evidence" value="ECO:0000318"/>
    <property type="project" value="GO_Central"/>
</dbReference>
<evidence type="ECO:0000259" key="7">
    <source>
        <dbReference type="PROSITE" id="PS51352"/>
    </source>
</evidence>
<feature type="domain" description="Thioredoxin" evidence="7">
    <location>
        <begin position="1"/>
        <end position="110"/>
    </location>
</feature>
<dbReference type="EnsemblBacteria" id="AAC07712">
    <property type="protein sequence ID" value="AAC07712"/>
    <property type="gene ID" value="aq_1916"/>
</dbReference>
<evidence type="ECO:0000256" key="2">
    <source>
        <dbReference type="ARBA" id="ARBA00022448"/>
    </source>
</evidence>
<evidence type="ECO:0000256" key="1">
    <source>
        <dbReference type="ARBA" id="ARBA00008987"/>
    </source>
</evidence>
<dbReference type="PANTHER" id="PTHR45663">
    <property type="entry name" value="GEO12009P1"/>
    <property type="match status" value="1"/>
</dbReference>
<keyword evidence="2" id="KW-0813">Transport</keyword>
<dbReference type="GO" id="GO:0005829">
    <property type="term" value="C:cytosol"/>
    <property type="evidence" value="ECO:0000318"/>
    <property type="project" value="GO_Central"/>
</dbReference>
<evidence type="ECO:0000256" key="6">
    <source>
        <dbReference type="NCBIfam" id="TIGR01068"/>
    </source>
</evidence>
<dbReference type="InterPro" id="IPR005746">
    <property type="entry name" value="Thioredoxin"/>
</dbReference>
<dbReference type="Gene3D" id="3.40.30.10">
    <property type="entry name" value="Glutaredoxin"/>
    <property type="match status" value="1"/>
</dbReference>
<dbReference type="InterPro" id="IPR036249">
    <property type="entry name" value="Thioredoxin-like_sf"/>
</dbReference>
<organism evidence="8 9">
    <name type="scientific">Aquifex aeolicus (strain VF5)</name>
    <dbReference type="NCBI Taxonomy" id="224324"/>
    <lineage>
        <taxon>Bacteria</taxon>
        <taxon>Pseudomonadati</taxon>
        <taxon>Aquificota</taxon>
        <taxon>Aquificia</taxon>
        <taxon>Aquificales</taxon>
        <taxon>Aquificaceae</taxon>
        <taxon>Aquifex</taxon>
    </lineage>
</organism>
<name>O67747_AQUAE</name>